<evidence type="ECO:0000313" key="3">
    <source>
        <dbReference type="EMBL" id="MPM06590.1"/>
    </source>
</evidence>
<protein>
    <recommendedName>
        <fullName evidence="2">Secretion system C-terminal sorting domain-containing protein</fullName>
    </recommendedName>
</protein>
<keyword evidence="1" id="KW-0472">Membrane</keyword>
<organism evidence="3">
    <name type="scientific">bioreactor metagenome</name>
    <dbReference type="NCBI Taxonomy" id="1076179"/>
    <lineage>
        <taxon>unclassified sequences</taxon>
        <taxon>metagenomes</taxon>
        <taxon>ecological metagenomes</taxon>
    </lineage>
</organism>
<proteinExistence type="predicted"/>
<evidence type="ECO:0000259" key="2">
    <source>
        <dbReference type="Pfam" id="PF18962"/>
    </source>
</evidence>
<feature type="transmembrane region" description="Helical" evidence="1">
    <location>
        <begin position="41"/>
        <end position="60"/>
    </location>
</feature>
<evidence type="ECO:0000256" key="1">
    <source>
        <dbReference type="SAM" id="Phobius"/>
    </source>
</evidence>
<comment type="caution">
    <text evidence="3">The sequence shown here is derived from an EMBL/GenBank/DDBJ whole genome shotgun (WGS) entry which is preliminary data.</text>
</comment>
<gene>
    <name evidence="3" type="ORF">SDC9_52892</name>
</gene>
<dbReference type="AlphaFoldDB" id="A0A644WRX3"/>
<dbReference type="EMBL" id="VSSQ01001243">
    <property type="protein sequence ID" value="MPM06590.1"/>
    <property type="molecule type" value="Genomic_DNA"/>
</dbReference>
<keyword evidence="1" id="KW-0812">Transmembrane</keyword>
<name>A0A644WRX3_9ZZZZ</name>
<dbReference type="Pfam" id="PF18962">
    <property type="entry name" value="Por_Secre_tail"/>
    <property type="match status" value="1"/>
</dbReference>
<accession>A0A644WRX3</accession>
<sequence>MDYQEFPGLSCGKIRKNTDDLLRLASVILLKTKTQKMKTKLTFFLMMTFCLVVMTGHGQISPNILYPAQGTYSSQPYPFDGTDGYSYNASIYNKNSIGISGRIKALTFYVETACADSVTITIAYKHLTNSMFGGYDTWANTSAGSTQVYSGKVAFNTVGEKTINLQTPFNYDNSMHLGIYISAAWGGTGPSTPPAFRCKVIDSSTEYITEKWSQDNSFPTSQLCTLTDYLPAVGLKFVAPDQPIAGALLDSCNTISISTILWNPSEENILIAYNHTGTMTTPACGVSYTTGGTLSDGTEILYVGSQANIFHSGLLSGSNYYYKAWSFDSSNIYSQLPSECNASTNYTIPYSTTFDGGAGLPNLWTSDFENLPGHGETDQGITAELTPSVNYLYAQSPKFCGLTPQSKLQLDYRIVNISGYPSTATPAGDIDSVKILMKDPSTSLWTVVYSITPINHVASTNFTTLEIPVGYFSTGMTQVQIKAYSGTGSYFVDIDNFAVTDPAGIENNESAGLRIYPNPASDILNVVLSEASQIKVLDMTGRIIISTEFAGAGTYSIDLSDLSPGLYVIENTGATASASKFLKQ</sequence>
<reference evidence="3" key="1">
    <citation type="submission" date="2019-08" db="EMBL/GenBank/DDBJ databases">
        <authorList>
            <person name="Kucharzyk K."/>
            <person name="Murdoch R.W."/>
            <person name="Higgins S."/>
            <person name="Loffler F."/>
        </authorList>
    </citation>
    <scope>NUCLEOTIDE SEQUENCE</scope>
</reference>
<dbReference type="NCBIfam" id="TIGR04183">
    <property type="entry name" value="Por_Secre_tail"/>
    <property type="match status" value="1"/>
</dbReference>
<feature type="domain" description="Secretion system C-terminal sorting" evidence="2">
    <location>
        <begin position="515"/>
        <end position="580"/>
    </location>
</feature>
<keyword evidence="1" id="KW-1133">Transmembrane helix</keyword>
<dbReference type="InterPro" id="IPR026444">
    <property type="entry name" value="Secre_tail"/>
</dbReference>